<feature type="transmembrane region" description="Helical" evidence="1">
    <location>
        <begin position="57"/>
        <end position="78"/>
    </location>
</feature>
<keyword evidence="1" id="KW-1133">Transmembrane helix</keyword>
<dbReference type="GO" id="GO:0000271">
    <property type="term" value="P:polysaccharide biosynthetic process"/>
    <property type="evidence" value="ECO:0007669"/>
    <property type="project" value="TreeGrafter"/>
</dbReference>
<feature type="transmembrane region" description="Helical" evidence="1">
    <location>
        <begin position="34"/>
        <end position="51"/>
    </location>
</feature>
<proteinExistence type="predicted"/>
<dbReference type="AlphaFoldDB" id="A0A6V7Y4X8"/>
<feature type="transmembrane region" description="Helical" evidence="1">
    <location>
        <begin position="141"/>
        <end position="160"/>
    </location>
</feature>
<protein>
    <submittedName>
        <fullName evidence="2">Uncharacterized protein</fullName>
    </submittedName>
</protein>
<dbReference type="EMBL" id="CAJEWN010003117">
    <property type="protein sequence ID" value="CAD2206574.1"/>
    <property type="molecule type" value="Genomic_DNA"/>
</dbReference>
<dbReference type="PANTHER" id="PTHR23028:SF53">
    <property type="entry name" value="ACYL_TRANSF_3 DOMAIN-CONTAINING PROTEIN"/>
    <property type="match status" value="1"/>
</dbReference>
<sequence length="211" mass="24395">MQFYILAPLLVFVLNIFENSSILSSIITRKKIKLFALYFILLSLSFYTQQINSMRTVGYGFLFCRLWQFIVGIISYLIRKVDDSNNNENEGEPLLDSQYEDVDDTNDNNINCKEKMTHEYSSKSLSEISFRLMKKMISINNIFQLIFGNFILSCLMLLLFGRRGVGLQLLGGGNWPSIKPYQSISVVILTFIILYGKQYEDNLILTNKLMV</sequence>
<reference evidence="2 3" key="1">
    <citation type="submission" date="2020-08" db="EMBL/GenBank/DDBJ databases">
        <authorList>
            <person name="Koutsovoulos G."/>
            <person name="Danchin GJ E."/>
        </authorList>
    </citation>
    <scope>NUCLEOTIDE SEQUENCE [LARGE SCALE GENOMIC DNA]</scope>
</reference>
<evidence type="ECO:0000256" key="1">
    <source>
        <dbReference type="SAM" id="Phobius"/>
    </source>
</evidence>
<keyword evidence="1" id="KW-0472">Membrane</keyword>
<dbReference type="GO" id="GO:0016020">
    <property type="term" value="C:membrane"/>
    <property type="evidence" value="ECO:0007669"/>
    <property type="project" value="TreeGrafter"/>
</dbReference>
<dbReference type="Proteomes" id="UP000580250">
    <property type="component" value="Unassembled WGS sequence"/>
</dbReference>
<gene>
    <name evidence="2" type="ORF">MENT_LOCUS60454</name>
</gene>
<keyword evidence="1" id="KW-0812">Transmembrane</keyword>
<dbReference type="InterPro" id="IPR050879">
    <property type="entry name" value="Acyltransferase_3"/>
</dbReference>
<feature type="transmembrane region" description="Helical" evidence="1">
    <location>
        <begin position="180"/>
        <end position="196"/>
    </location>
</feature>
<feature type="transmembrane region" description="Helical" evidence="1">
    <location>
        <begin position="6"/>
        <end position="27"/>
    </location>
</feature>
<dbReference type="PANTHER" id="PTHR23028">
    <property type="entry name" value="ACETYLTRANSFERASE"/>
    <property type="match status" value="1"/>
</dbReference>
<organism evidence="2 3">
    <name type="scientific">Meloidogyne enterolobii</name>
    <name type="common">Root-knot nematode worm</name>
    <name type="synonym">Meloidogyne mayaguensis</name>
    <dbReference type="NCBI Taxonomy" id="390850"/>
    <lineage>
        <taxon>Eukaryota</taxon>
        <taxon>Metazoa</taxon>
        <taxon>Ecdysozoa</taxon>
        <taxon>Nematoda</taxon>
        <taxon>Chromadorea</taxon>
        <taxon>Rhabditida</taxon>
        <taxon>Tylenchina</taxon>
        <taxon>Tylenchomorpha</taxon>
        <taxon>Tylenchoidea</taxon>
        <taxon>Meloidogynidae</taxon>
        <taxon>Meloidogyninae</taxon>
        <taxon>Meloidogyne</taxon>
    </lineage>
</organism>
<accession>A0A6V7Y4X8</accession>
<evidence type="ECO:0000313" key="2">
    <source>
        <dbReference type="EMBL" id="CAD2206574.1"/>
    </source>
</evidence>
<comment type="caution">
    <text evidence="2">The sequence shown here is derived from an EMBL/GenBank/DDBJ whole genome shotgun (WGS) entry which is preliminary data.</text>
</comment>
<name>A0A6V7Y4X8_MELEN</name>
<evidence type="ECO:0000313" key="3">
    <source>
        <dbReference type="Proteomes" id="UP000580250"/>
    </source>
</evidence>